<feature type="domain" description="Ubiquitin-like" evidence="2">
    <location>
        <begin position="141"/>
        <end position="211"/>
    </location>
</feature>
<dbReference type="InterPro" id="IPR000626">
    <property type="entry name" value="Ubiquitin-like_dom"/>
</dbReference>
<evidence type="ECO:0000259" key="2">
    <source>
        <dbReference type="PROSITE" id="PS50053"/>
    </source>
</evidence>
<keyword evidence="1" id="KW-1017">Isopeptide bond</keyword>
<dbReference type="SUPFAM" id="SSF54236">
    <property type="entry name" value="Ubiquitin-like"/>
    <property type="match status" value="3"/>
</dbReference>
<sequence>MVKTSETIKNLKDKVNWRFGIPENLQLLFFNGDILRNGQRLVDYGIHKDSNVLNLVINNFVGIKISIKLPWNPVTMVVEAKAEETVRHIKSIIKNKEGIKLEQFTLVYEGKLLEDDSRTLESLNIESEATFHVVLNPKDKLSIRIKMMPTKEIIKIQAKALFTVSDVKSVVWSIVGVSESDQNLIHDGKILEDDKTLAFYEIEDESVLVMF</sequence>
<dbReference type="RefSeq" id="XP_015887127.1">
    <property type="nucleotide sequence ID" value="XM_016031641.1"/>
</dbReference>
<dbReference type="SMART" id="SM00213">
    <property type="entry name" value="UBQ"/>
    <property type="match status" value="3"/>
</dbReference>
<dbReference type="PROSITE" id="PS50053">
    <property type="entry name" value="UBIQUITIN_2"/>
    <property type="match status" value="3"/>
</dbReference>
<dbReference type="GeneID" id="107422219"/>
<name>A0A6P4AM98_ZIZJJ</name>
<dbReference type="InterPro" id="IPR050158">
    <property type="entry name" value="Ubiquitin_ubiquitin-like"/>
</dbReference>
<dbReference type="GO" id="GO:0003729">
    <property type="term" value="F:mRNA binding"/>
    <property type="evidence" value="ECO:0007669"/>
    <property type="project" value="UniProtKB-ARBA"/>
</dbReference>
<feature type="domain" description="Ubiquitin-like" evidence="2">
    <location>
        <begin position="1"/>
        <end position="52"/>
    </location>
</feature>
<dbReference type="InParanoid" id="A0A6P4AM98"/>
<dbReference type="PANTHER" id="PTHR10666">
    <property type="entry name" value="UBIQUITIN"/>
    <property type="match status" value="1"/>
</dbReference>
<feature type="domain" description="Ubiquitin-like" evidence="2">
    <location>
        <begin position="63"/>
        <end position="140"/>
    </location>
</feature>
<proteinExistence type="predicted"/>
<evidence type="ECO:0000256" key="1">
    <source>
        <dbReference type="ARBA" id="ARBA00022499"/>
    </source>
</evidence>
<evidence type="ECO:0000313" key="3">
    <source>
        <dbReference type="Proteomes" id="UP001652623"/>
    </source>
</evidence>
<dbReference type="Pfam" id="PF00240">
    <property type="entry name" value="ubiquitin"/>
    <property type="match status" value="3"/>
</dbReference>
<dbReference type="InterPro" id="IPR029071">
    <property type="entry name" value="Ubiquitin-like_domsf"/>
</dbReference>
<dbReference type="AlphaFoldDB" id="A0A6P4AM98"/>
<evidence type="ECO:0000313" key="4">
    <source>
        <dbReference type="RefSeq" id="XP_015887127.1"/>
    </source>
</evidence>
<dbReference type="CDD" id="cd17039">
    <property type="entry name" value="Ubl_ubiquitin_like"/>
    <property type="match status" value="2"/>
</dbReference>
<accession>A0A6P4AM98</accession>
<dbReference type="Gene3D" id="3.10.20.90">
    <property type="entry name" value="Phosphatidylinositol 3-kinase Catalytic Subunit, Chain A, domain 1"/>
    <property type="match status" value="3"/>
</dbReference>
<dbReference type="Proteomes" id="UP001652623">
    <property type="component" value="Chromosome 3"/>
</dbReference>
<keyword evidence="3" id="KW-1185">Reference proteome</keyword>
<protein>
    <submittedName>
        <fullName evidence="4">Polyubiquitin 8</fullName>
    </submittedName>
</protein>
<dbReference type="KEGG" id="zju:107422219"/>
<reference evidence="4" key="1">
    <citation type="submission" date="2025-08" db="UniProtKB">
        <authorList>
            <consortium name="RefSeq"/>
        </authorList>
    </citation>
    <scope>IDENTIFICATION</scope>
    <source>
        <tissue evidence="4">Seedling</tissue>
    </source>
</reference>
<gene>
    <name evidence="4" type="primary">LOC107422219</name>
</gene>
<organism evidence="3 4">
    <name type="scientific">Ziziphus jujuba</name>
    <name type="common">Chinese jujube</name>
    <name type="synonym">Ziziphus sativa</name>
    <dbReference type="NCBI Taxonomy" id="326968"/>
    <lineage>
        <taxon>Eukaryota</taxon>
        <taxon>Viridiplantae</taxon>
        <taxon>Streptophyta</taxon>
        <taxon>Embryophyta</taxon>
        <taxon>Tracheophyta</taxon>
        <taxon>Spermatophyta</taxon>
        <taxon>Magnoliopsida</taxon>
        <taxon>eudicotyledons</taxon>
        <taxon>Gunneridae</taxon>
        <taxon>Pentapetalae</taxon>
        <taxon>rosids</taxon>
        <taxon>fabids</taxon>
        <taxon>Rosales</taxon>
        <taxon>Rhamnaceae</taxon>
        <taxon>Paliureae</taxon>
        <taxon>Ziziphus</taxon>
    </lineage>
</organism>